<comment type="caution">
    <text evidence="3">The sequence shown here is derived from an EMBL/GenBank/DDBJ whole genome shotgun (WGS) entry which is preliminary data.</text>
</comment>
<dbReference type="SUPFAM" id="SSF52540">
    <property type="entry name" value="P-loop containing nucleoside triphosphate hydrolases"/>
    <property type="match status" value="1"/>
</dbReference>
<dbReference type="Gene3D" id="1.25.40.10">
    <property type="entry name" value="Tetratricopeptide repeat domain"/>
    <property type="match status" value="3"/>
</dbReference>
<dbReference type="InterPro" id="IPR011990">
    <property type="entry name" value="TPR-like_helical_dom_sf"/>
</dbReference>
<evidence type="ECO:0000313" key="3">
    <source>
        <dbReference type="EMBL" id="THW33239.1"/>
    </source>
</evidence>
<dbReference type="InterPro" id="IPR000845">
    <property type="entry name" value="Nucleoside_phosphorylase_d"/>
</dbReference>
<dbReference type="GO" id="GO:0009116">
    <property type="term" value="P:nucleoside metabolic process"/>
    <property type="evidence" value="ECO:0007669"/>
    <property type="project" value="InterPro"/>
</dbReference>
<protein>
    <submittedName>
        <fullName evidence="3">TPR-like protein</fullName>
    </submittedName>
</protein>
<feature type="domain" description="Nucleoside phosphorylase" evidence="2">
    <location>
        <begin position="15"/>
        <end position="300"/>
    </location>
</feature>
<dbReference type="InterPro" id="IPR035994">
    <property type="entry name" value="Nucleoside_phosphorylase_sf"/>
</dbReference>
<gene>
    <name evidence="3" type="ORF">D6D21_10072</name>
</gene>
<evidence type="ECO:0000259" key="2">
    <source>
        <dbReference type="Pfam" id="PF01048"/>
    </source>
</evidence>
<dbReference type="Gene3D" id="3.40.50.300">
    <property type="entry name" value="P-loop containing nucleotide triphosphate hydrolases"/>
    <property type="match status" value="1"/>
</dbReference>
<dbReference type="EMBL" id="QZAM01000378">
    <property type="protein sequence ID" value="THW33239.1"/>
    <property type="molecule type" value="Genomic_DNA"/>
</dbReference>
<dbReference type="GO" id="GO:0003824">
    <property type="term" value="F:catalytic activity"/>
    <property type="evidence" value="ECO:0007669"/>
    <property type="project" value="InterPro"/>
</dbReference>
<dbReference type="PANTHER" id="PTHR46082:SF11">
    <property type="entry name" value="AAA+ ATPASE DOMAIN-CONTAINING PROTEIN-RELATED"/>
    <property type="match status" value="1"/>
</dbReference>
<dbReference type="SUPFAM" id="SSF53167">
    <property type="entry name" value="Purine and uridine phosphorylases"/>
    <property type="match status" value="1"/>
</dbReference>
<dbReference type="InterPro" id="IPR002182">
    <property type="entry name" value="NB-ARC"/>
</dbReference>
<proteinExistence type="predicted"/>
<evidence type="ECO:0000313" key="4">
    <source>
        <dbReference type="Proteomes" id="UP000309076"/>
    </source>
</evidence>
<dbReference type="InterPro" id="IPR019734">
    <property type="entry name" value="TPR_rpt"/>
</dbReference>
<dbReference type="Pfam" id="PF01048">
    <property type="entry name" value="PNP_UDP_1"/>
    <property type="match status" value="1"/>
</dbReference>
<dbReference type="SUPFAM" id="SSF48452">
    <property type="entry name" value="TPR-like"/>
    <property type="match status" value="3"/>
</dbReference>
<sequence length="1594" mass="179855">MILAKSLKLEDYKVGWITALPIEAAAAKTMLDEIHPSLQTPYHDSNVYTFGQANTTDQAGAGTHNVVIASGRPGKANAATVANDMRRTFPWLRIGLMVGIAGGVWSPETDVRLGDVVVGIHPTGEAGIIQYDYGKSIQDKAFVKTGAMNKAPGILLNAVAAVQAEHLFHDLPDTKYISNLGREYAKKFAKRPAEDRLFHASYTHQTGSCEQCDRKQLRDRPQRDDSLLPRVHYGAIASGDRVVRDAVFAEETRKAYGVLCFEMEAAGLDGFPSLTIRGVSDYCDTHKNDDWHQYAAVSAAAYARELLNVIAPTAVSHLPTIGNVHWIMPRRSNLLFTGREDVLQRLKHQLIPGSSEKQPISVFQGIGGSGKSEMAIRFAEENKQSFWGIFWIDVSSQVMAEQSFADLAQAVGLSNTTVQHVVHWLSNISRPWLLVLDNCDDKEINVSKFIPSSGGSIIITTRLAGFQGTLEVLDTLNHGDAIELLRKACILDVEEQEAYTHDADAVVELLGCHALALVHAGAYIRQGYCSLARYPQLFRQQRQRLMHFKPGHRIPGHDSVYTTFEISAQYLVSSEDPVDHEALGLLSVLAFLEGSNIREDIIIKALESGQTPDTPTETSNRPFEGAPWTSRSNDFPCFNRNDIDIAALELYQIPWTWDNDGPNKITVLRQIDQQDIRALSKVATRPSRMPAYPRINTKFLDIETLTSFHLSWEYDPNDDNYIVILREMEHYEVNLVFEHTKRRRERMRFINPVLQTAHEQQSDHASDDLRESIGRDVNLSVRNWLAEAGSDTDLDVLRQVPQQFSKALEAKEPLRHLSREAKTLLELVLKYRSEFFTPASKEVLVPLVTLAKMHLSDGDHQRVISILEPITWPNANNYESHDADHRDSAYTLALAYLRTNQYKLARPLLEEVVNAEKHMFLPNDSTRLSRMDTLAQVYVALEEEYRAKPLLDEIASIRAQMRDPDPESPYRLMGMHNLVATYVSFGLFESAANVLEDIVRVTTRTLYPSHRTRLENMAQLASVLLKIDSNDRVLELLEEVLKLGATINLQNYRVVADLAKAYIRVGKSDKALKLLKKTLENPVTHSIDDLNHDIWRTLAEAYGASGQYTKAISTSQKILETLRNSKDPSLVEFTKVDLATAFMNSNDMERAIDLLEDTRAKIDQRSSQAMELLSSKLSLAYMRVGLYAKAVPILEHLVHEMHGKKRPVDSELILEECKLAKSYFQIMNTGKAINVLDEGIQTQALAYPFDYRIRFQSINKQIRSRLVLETPTAMFEATVLLEAEIQLEGRFVELDCKTLSGSRLKLLDIYKQTSELEKIHAHLEKVLFQRNKSLGTNAKANFLVNWFAISQNYLDDDKCISMLEEVTQKELESSDENELNCLQHTLVEIYSKISSEKAIPLLEAIVERESSLEGRDRLNCMEQLATAYADSEQYAKVIDASRVLIDALKAFCFEDPQRLRALRSSAAAYLRLDQPTRAAQLLEEVVIIEARLLPEDHPRRLLSMRMLAKAYIGLEKIWKLEDAVSLLQKVMQRGRETLHTDPQELAITEAILADARDTLAKTLQLQSRDQILASASALMRWACREITSRAAIMF</sequence>
<dbReference type="InterPro" id="IPR053137">
    <property type="entry name" value="NLR-like"/>
</dbReference>
<dbReference type="Pfam" id="PF00931">
    <property type="entry name" value="NB-ARC"/>
    <property type="match status" value="1"/>
</dbReference>
<accession>A0AB74IJC9</accession>
<evidence type="ECO:0000259" key="1">
    <source>
        <dbReference type="Pfam" id="PF00931"/>
    </source>
</evidence>
<feature type="domain" description="NB-ARC" evidence="1">
    <location>
        <begin position="340"/>
        <end position="466"/>
    </location>
</feature>
<dbReference type="SMART" id="SM00028">
    <property type="entry name" value="TPR"/>
    <property type="match status" value="4"/>
</dbReference>
<dbReference type="GO" id="GO:0043531">
    <property type="term" value="F:ADP binding"/>
    <property type="evidence" value="ECO:0007669"/>
    <property type="project" value="InterPro"/>
</dbReference>
<reference evidence="3 4" key="1">
    <citation type="submission" date="2018-10" db="EMBL/GenBank/DDBJ databases">
        <title>Fifty Aureobasidium pullulans genomes reveal a recombining polyextremotolerant generalist.</title>
        <authorList>
            <person name="Gostincar C."/>
            <person name="Turk M."/>
            <person name="Zajc J."/>
            <person name="Gunde-Cimerman N."/>
        </authorList>
    </citation>
    <scope>NUCLEOTIDE SEQUENCE [LARGE SCALE GENOMIC DNA]</scope>
    <source>
        <strain evidence="3 4">EXF-10796</strain>
    </source>
</reference>
<dbReference type="InterPro" id="IPR027417">
    <property type="entry name" value="P-loop_NTPase"/>
</dbReference>
<dbReference type="Gene3D" id="3.40.50.1580">
    <property type="entry name" value="Nucleoside phosphorylase domain"/>
    <property type="match status" value="1"/>
</dbReference>
<dbReference type="Proteomes" id="UP000309076">
    <property type="component" value="Unassembled WGS sequence"/>
</dbReference>
<name>A0AB74IJC9_AURPU</name>
<organism evidence="3 4">
    <name type="scientific">Aureobasidium pullulans</name>
    <name type="common">Black yeast</name>
    <name type="synonym">Pullularia pullulans</name>
    <dbReference type="NCBI Taxonomy" id="5580"/>
    <lineage>
        <taxon>Eukaryota</taxon>
        <taxon>Fungi</taxon>
        <taxon>Dikarya</taxon>
        <taxon>Ascomycota</taxon>
        <taxon>Pezizomycotina</taxon>
        <taxon>Dothideomycetes</taxon>
        <taxon>Dothideomycetidae</taxon>
        <taxon>Dothideales</taxon>
        <taxon>Saccotheciaceae</taxon>
        <taxon>Aureobasidium</taxon>
    </lineage>
</organism>
<dbReference type="PANTHER" id="PTHR46082">
    <property type="entry name" value="ATP/GTP-BINDING PROTEIN-RELATED"/>
    <property type="match status" value="1"/>
</dbReference>